<comment type="caution">
    <text evidence="1">The sequence shown here is derived from an EMBL/GenBank/DDBJ whole genome shotgun (WGS) entry which is preliminary data.</text>
</comment>
<organism evidence="1 2">
    <name type="scientific">Basidiobolus ranarum</name>
    <dbReference type="NCBI Taxonomy" id="34480"/>
    <lineage>
        <taxon>Eukaryota</taxon>
        <taxon>Fungi</taxon>
        <taxon>Fungi incertae sedis</taxon>
        <taxon>Zoopagomycota</taxon>
        <taxon>Entomophthoromycotina</taxon>
        <taxon>Basidiobolomycetes</taxon>
        <taxon>Basidiobolales</taxon>
        <taxon>Basidiobolaceae</taxon>
        <taxon>Basidiobolus</taxon>
    </lineage>
</organism>
<evidence type="ECO:0000313" key="2">
    <source>
        <dbReference type="Proteomes" id="UP001479436"/>
    </source>
</evidence>
<evidence type="ECO:0000313" key="1">
    <source>
        <dbReference type="EMBL" id="KAK9659725.1"/>
    </source>
</evidence>
<dbReference type="EMBL" id="JASJQH010013638">
    <property type="protein sequence ID" value="KAK9659725.1"/>
    <property type="molecule type" value="Genomic_DNA"/>
</dbReference>
<keyword evidence="2" id="KW-1185">Reference proteome</keyword>
<reference evidence="1 2" key="1">
    <citation type="submission" date="2023-04" db="EMBL/GenBank/DDBJ databases">
        <title>Genome of Basidiobolus ranarum AG-B5.</title>
        <authorList>
            <person name="Stajich J.E."/>
            <person name="Carter-House D."/>
            <person name="Gryganskyi A."/>
        </authorList>
    </citation>
    <scope>NUCLEOTIDE SEQUENCE [LARGE SCALE GENOMIC DNA]</scope>
    <source>
        <strain evidence="1 2">AG-B5</strain>
    </source>
</reference>
<dbReference type="InterPro" id="IPR029055">
    <property type="entry name" value="Ntn_hydrolases_N"/>
</dbReference>
<dbReference type="SUPFAM" id="SSF56235">
    <property type="entry name" value="N-terminal nucleophile aminohydrolases (Ntn hydrolases)"/>
    <property type="match status" value="1"/>
</dbReference>
<accession>A0ABR2VIV4</accession>
<name>A0ABR2VIV4_9FUNG</name>
<dbReference type="Proteomes" id="UP001479436">
    <property type="component" value="Unassembled WGS sequence"/>
</dbReference>
<evidence type="ECO:0008006" key="3">
    <source>
        <dbReference type="Google" id="ProtNLM"/>
    </source>
</evidence>
<proteinExistence type="predicted"/>
<protein>
    <recommendedName>
        <fullName evidence="3">Gamma-glutamyltransferase</fullName>
    </recommendedName>
</protein>
<sequence>IERLTSLIGYYATYLIGYCDAKPLAGICCTSAGRVGSAPINESSSVGKVTLATGKNGAVAADSHICSEAGVQILKSNGNAIDAAIATAL</sequence>
<feature type="non-terminal residue" evidence="1">
    <location>
        <position position="1"/>
    </location>
</feature>
<gene>
    <name evidence="1" type="ORF">K7432_018605</name>
</gene>